<reference evidence="9 10" key="1">
    <citation type="submission" date="2016-10" db="EMBL/GenBank/DDBJ databases">
        <authorList>
            <person name="de Groot N.N."/>
        </authorList>
    </citation>
    <scope>NUCLEOTIDE SEQUENCE [LARGE SCALE GENOMIC DNA]</scope>
    <source>
        <strain evidence="9 10">S5-249</strain>
    </source>
</reference>
<feature type="transmembrane region" description="Helical" evidence="8">
    <location>
        <begin position="314"/>
        <end position="333"/>
    </location>
</feature>
<dbReference type="PANTHER" id="PTHR30250:SF10">
    <property type="entry name" value="LIPOPOLYSACCHARIDE BIOSYNTHESIS PROTEIN WZXC"/>
    <property type="match status" value="1"/>
</dbReference>
<proteinExistence type="inferred from homology"/>
<dbReference type="EMBL" id="FOZG01000002">
    <property type="protein sequence ID" value="SFS06268.1"/>
    <property type="molecule type" value="Genomic_DNA"/>
</dbReference>
<comment type="similarity">
    <text evidence="2">Belongs to the polysaccharide synthase family.</text>
</comment>
<feature type="transmembrane region" description="Helical" evidence="8">
    <location>
        <begin position="468"/>
        <end position="490"/>
    </location>
</feature>
<gene>
    <name evidence="9" type="ORF">SAMN05192580_3198</name>
</gene>
<feature type="transmembrane region" description="Helical" evidence="8">
    <location>
        <begin position="408"/>
        <end position="430"/>
    </location>
</feature>
<keyword evidence="5 8" id="KW-1133">Transmembrane helix</keyword>
<feature type="transmembrane region" description="Helical" evidence="8">
    <location>
        <begin position="437"/>
        <end position="462"/>
    </location>
</feature>
<keyword evidence="4 8" id="KW-0812">Transmembrane</keyword>
<accession>A0A1I6LS59</accession>
<evidence type="ECO:0000313" key="10">
    <source>
        <dbReference type="Proteomes" id="UP000198824"/>
    </source>
</evidence>
<dbReference type="CDD" id="cd13127">
    <property type="entry name" value="MATE_tuaB_like"/>
    <property type="match status" value="1"/>
</dbReference>
<feature type="transmembrane region" description="Helical" evidence="8">
    <location>
        <begin position="200"/>
        <end position="218"/>
    </location>
</feature>
<dbReference type="InterPro" id="IPR050833">
    <property type="entry name" value="Poly_Biosynth_Transport"/>
</dbReference>
<feature type="transmembrane region" description="Helical" evidence="8">
    <location>
        <begin position="107"/>
        <end position="130"/>
    </location>
</feature>
<dbReference type="Proteomes" id="UP000198824">
    <property type="component" value="Unassembled WGS sequence"/>
</dbReference>
<feature type="transmembrane region" description="Helical" evidence="8">
    <location>
        <begin position="230"/>
        <end position="250"/>
    </location>
</feature>
<feature type="transmembrane region" description="Helical" evidence="8">
    <location>
        <begin position="70"/>
        <end position="95"/>
    </location>
</feature>
<feature type="transmembrane region" description="Helical" evidence="8">
    <location>
        <begin position="380"/>
        <end position="402"/>
    </location>
</feature>
<evidence type="ECO:0000256" key="6">
    <source>
        <dbReference type="ARBA" id="ARBA00023136"/>
    </source>
</evidence>
<feature type="transmembrane region" description="Helical" evidence="8">
    <location>
        <begin position="46"/>
        <end position="64"/>
    </location>
</feature>
<dbReference type="RefSeq" id="WP_341350606.1">
    <property type="nucleotide sequence ID" value="NZ_FOZG01000002.1"/>
</dbReference>
<dbReference type="STRING" id="1166337.SAMN05192580_3198"/>
<comment type="subcellular location">
    <subcellularLocation>
        <location evidence="1">Cell membrane</location>
        <topology evidence="1">Multi-pass membrane protein</topology>
    </subcellularLocation>
</comment>
<evidence type="ECO:0000256" key="4">
    <source>
        <dbReference type="ARBA" id="ARBA00022692"/>
    </source>
</evidence>
<keyword evidence="6 8" id="KW-0472">Membrane</keyword>
<feature type="transmembrane region" description="Helical" evidence="8">
    <location>
        <begin position="345"/>
        <end position="368"/>
    </location>
</feature>
<evidence type="ECO:0000256" key="5">
    <source>
        <dbReference type="ARBA" id="ARBA00022989"/>
    </source>
</evidence>
<name>A0A1I6LS59_9SPHN</name>
<evidence type="ECO:0000256" key="1">
    <source>
        <dbReference type="ARBA" id="ARBA00004651"/>
    </source>
</evidence>
<evidence type="ECO:0000256" key="7">
    <source>
        <dbReference type="SAM" id="MobiDB-lite"/>
    </source>
</evidence>
<evidence type="ECO:0000256" key="2">
    <source>
        <dbReference type="ARBA" id="ARBA00007430"/>
    </source>
</evidence>
<feature type="transmembrane region" description="Helical" evidence="8">
    <location>
        <begin position="142"/>
        <end position="162"/>
    </location>
</feature>
<protein>
    <submittedName>
        <fullName evidence="9">Membrane protein involved in the export of O-antigen and teichoic acid</fullName>
    </submittedName>
</protein>
<dbReference type="Pfam" id="PF13440">
    <property type="entry name" value="Polysacc_synt_3"/>
    <property type="match status" value="1"/>
</dbReference>
<dbReference type="PANTHER" id="PTHR30250">
    <property type="entry name" value="PST FAMILY PREDICTED COLANIC ACID TRANSPORTER"/>
    <property type="match status" value="1"/>
</dbReference>
<keyword evidence="10" id="KW-1185">Reference proteome</keyword>
<dbReference type="GO" id="GO:0005886">
    <property type="term" value="C:plasma membrane"/>
    <property type="evidence" value="ECO:0007669"/>
    <property type="project" value="UniProtKB-SubCell"/>
</dbReference>
<feature type="region of interest" description="Disordered" evidence="7">
    <location>
        <begin position="1"/>
        <end position="27"/>
    </location>
</feature>
<keyword evidence="3" id="KW-1003">Cell membrane</keyword>
<evidence type="ECO:0000256" key="8">
    <source>
        <dbReference type="SAM" id="Phobius"/>
    </source>
</evidence>
<sequence>MKPETISPADPSDRDSTPPPQADEAAGEGMAARVRSAVLWRSGSQIVAQLVMWSSTFIVIRLLAPSDYGLFAMTQLVLSLMSLLNGYSFTASLVQGAEMDRTRVAQVFGMMILLNFGLAAIQVALAPAAASYFREPMVAQLLRVQALLHLTTPFIMVPQALLSRQIDFRTQARVNIAAAALAAIVAPTCAYAGLGVWTLVAAPFTLFSARAVGMLIVGRWWIWPSFRWRGAGATIGFGSAMLVSDLLWFVQTQADVFIAGRRLEPHALGLYTTGLFLSQILVNKFVPAINEVAFPTYARLQHDPQAIARGFLRAVRLVMLAAIPFYLGLAATAEPLVLTVLGDHWAGAVPVVRLLALAMPCVTLQILYAPATNALGRPGIAARVSGAGAIIMPIAFLIGVGHGPVGMAAAWLGGFPLLLIAATALSLPVIGLRARDLLTAVTPPLAAGLGMAAGVLALDFALPPLPVIARLAALVAMGAILYPALLLVVARGTLTEAIALARGRTPA</sequence>
<organism evidence="9 10">
    <name type="scientific">Sphingomonas jatrophae</name>
    <dbReference type="NCBI Taxonomy" id="1166337"/>
    <lineage>
        <taxon>Bacteria</taxon>
        <taxon>Pseudomonadati</taxon>
        <taxon>Pseudomonadota</taxon>
        <taxon>Alphaproteobacteria</taxon>
        <taxon>Sphingomonadales</taxon>
        <taxon>Sphingomonadaceae</taxon>
        <taxon>Sphingomonas</taxon>
    </lineage>
</organism>
<feature type="transmembrane region" description="Helical" evidence="8">
    <location>
        <begin position="270"/>
        <end position="293"/>
    </location>
</feature>
<dbReference type="AlphaFoldDB" id="A0A1I6LS59"/>
<evidence type="ECO:0000256" key="3">
    <source>
        <dbReference type="ARBA" id="ARBA00022475"/>
    </source>
</evidence>
<feature type="transmembrane region" description="Helical" evidence="8">
    <location>
        <begin position="174"/>
        <end position="194"/>
    </location>
</feature>
<evidence type="ECO:0000313" key="9">
    <source>
        <dbReference type="EMBL" id="SFS06268.1"/>
    </source>
</evidence>